<dbReference type="OMA" id="DWPACES"/>
<dbReference type="InterPro" id="IPR043502">
    <property type="entry name" value="DNA/RNA_pol_sf"/>
</dbReference>
<dbReference type="AlphaFoldDB" id="A0A2H3JA97"/>
<gene>
    <name evidence="1" type="ORF">WOLCODRAFT_84590</name>
</gene>
<proteinExistence type="predicted"/>
<accession>A0A2H3JA97</accession>
<dbReference type="Proteomes" id="UP000218811">
    <property type="component" value="Unassembled WGS sequence"/>
</dbReference>
<name>A0A2H3JA97_WOLCO</name>
<protein>
    <submittedName>
        <fullName evidence="1">Uncharacterized protein</fullName>
    </submittedName>
</protein>
<evidence type="ECO:0000313" key="2">
    <source>
        <dbReference type="Proteomes" id="UP000218811"/>
    </source>
</evidence>
<dbReference type="SUPFAM" id="SSF56672">
    <property type="entry name" value="DNA/RNA polymerases"/>
    <property type="match status" value="1"/>
</dbReference>
<reference evidence="1 2" key="1">
    <citation type="journal article" date="2012" name="Science">
        <title>The Paleozoic origin of enzymatic lignin decomposition reconstructed from 31 fungal genomes.</title>
        <authorList>
            <person name="Floudas D."/>
            <person name="Binder M."/>
            <person name="Riley R."/>
            <person name="Barry K."/>
            <person name="Blanchette R.A."/>
            <person name="Henrissat B."/>
            <person name="Martinez A.T."/>
            <person name="Otillar R."/>
            <person name="Spatafora J.W."/>
            <person name="Yadav J.S."/>
            <person name="Aerts A."/>
            <person name="Benoit I."/>
            <person name="Boyd A."/>
            <person name="Carlson A."/>
            <person name="Copeland A."/>
            <person name="Coutinho P.M."/>
            <person name="de Vries R.P."/>
            <person name="Ferreira P."/>
            <person name="Findley K."/>
            <person name="Foster B."/>
            <person name="Gaskell J."/>
            <person name="Glotzer D."/>
            <person name="Gorecki P."/>
            <person name="Heitman J."/>
            <person name="Hesse C."/>
            <person name="Hori C."/>
            <person name="Igarashi K."/>
            <person name="Jurgens J.A."/>
            <person name="Kallen N."/>
            <person name="Kersten P."/>
            <person name="Kohler A."/>
            <person name="Kuees U."/>
            <person name="Kumar T.K.A."/>
            <person name="Kuo A."/>
            <person name="LaButti K."/>
            <person name="Larrondo L.F."/>
            <person name="Lindquist E."/>
            <person name="Ling A."/>
            <person name="Lombard V."/>
            <person name="Lucas S."/>
            <person name="Lundell T."/>
            <person name="Martin R."/>
            <person name="McLaughlin D.J."/>
            <person name="Morgenstern I."/>
            <person name="Morin E."/>
            <person name="Murat C."/>
            <person name="Nagy L.G."/>
            <person name="Nolan M."/>
            <person name="Ohm R.A."/>
            <person name="Patyshakuliyeva A."/>
            <person name="Rokas A."/>
            <person name="Ruiz-Duenas F.J."/>
            <person name="Sabat G."/>
            <person name="Salamov A."/>
            <person name="Samejima M."/>
            <person name="Schmutz J."/>
            <person name="Slot J.C."/>
            <person name="St John F."/>
            <person name="Stenlid J."/>
            <person name="Sun H."/>
            <person name="Sun S."/>
            <person name="Syed K."/>
            <person name="Tsang A."/>
            <person name="Wiebenga A."/>
            <person name="Young D."/>
            <person name="Pisabarro A."/>
            <person name="Eastwood D.C."/>
            <person name="Martin F."/>
            <person name="Cullen D."/>
            <person name="Grigoriev I.V."/>
            <person name="Hibbett D.S."/>
        </authorList>
    </citation>
    <scope>NUCLEOTIDE SEQUENCE [LARGE SCALE GENOMIC DNA]</scope>
    <source>
        <strain evidence="1 2">MD-104</strain>
    </source>
</reference>
<dbReference type="OrthoDB" id="3186349at2759"/>
<dbReference type="STRING" id="742152.A0A2H3JA97"/>
<organism evidence="1 2">
    <name type="scientific">Wolfiporia cocos (strain MD-104)</name>
    <name type="common">Brown rot fungus</name>
    <dbReference type="NCBI Taxonomy" id="742152"/>
    <lineage>
        <taxon>Eukaryota</taxon>
        <taxon>Fungi</taxon>
        <taxon>Dikarya</taxon>
        <taxon>Basidiomycota</taxon>
        <taxon>Agaricomycotina</taxon>
        <taxon>Agaricomycetes</taxon>
        <taxon>Polyporales</taxon>
        <taxon>Phaeolaceae</taxon>
        <taxon>Wolfiporia</taxon>
    </lineage>
</organism>
<dbReference type="EMBL" id="KB467943">
    <property type="protein sequence ID" value="PCH38841.1"/>
    <property type="molecule type" value="Genomic_DNA"/>
</dbReference>
<evidence type="ECO:0000313" key="1">
    <source>
        <dbReference type="EMBL" id="PCH38841.1"/>
    </source>
</evidence>
<sequence>MQPDEADVFIDDITVKGPFSQYNNEPIDGNPNICQFVYKFATTLHMLFQHFIEAGVTASGLKLVLAMPRLHIVGSVVSQEGWQLEHGLVNKILKWPYCTNISEVQGFLGAAGVG</sequence>
<keyword evidence="2" id="KW-1185">Reference proteome</keyword>